<accession>A0A6A6ZV34</accession>
<dbReference type="EMBL" id="MU006229">
    <property type="protein sequence ID" value="KAF2824930.1"/>
    <property type="molecule type" value="Genomic_DNA"/>
</dbReference>
<reference evidence="2" key="1">
    <citation type="journal article" date="2020" name="Stud. Mycol.">
        <title>101 Dothideomycetes genomes: a test case for predicting lifestyles and emergence of pathogens.</title>
        <authorList>
            <person name="Haridas S."/>
            <person name="Albert R."/>
            <person name="Binder M."/>
            <person name="Bloem J."/>
            <person name="Labutti K."/>
            <person name="Salamov A."/>
            <person name="Andreopoulos B."/>
            <person name="Baker S."/>
            <person name="Barry K."/>
            <person name="Bills G."/>
            <person name="Bluhm B."/>
            <person name="Cannon C."/>
            <person name="Castanera R."/>
            <person name="Culley D."/>
            <person name="Daum C."/>
            <person name="Ezra D."/>
            <person name="Gonzalez J."/>
            <person name="Henrissat B."/>
            <person name="Kuo A."/>
            <person name="Liang C."/>
            <person name="Lipzen A."/>
            <person name="Lutzoni F."/>
            <person name="Magnuson J."/>
            <person name="Mondo S."/>
            <person name="Nolan M."/>
            <person name="Ohm R."/>
            <person name="Pangilinan J."/>
            <person name="Park H.-J."/>
            <person name="Ramirez L."/>
            <person name="Alfaro M."/>
            <person name="Sun H."/>
            <person name="Tritt A."/>
            <person name="Yoshinaga Y."/>
            <person name="Zwiers L.-H."/>
            <person name="Turgeon B."/>
            <person name="Goodwin S."/>
            <person name="Spatafora J."/>
            <person name="Crous P."/>
            <person name="Grigoriev I."/>
        </authorList>
    </citation>
    <scope>NUCLEOTIDE SEQUENCE</scope>
    <source>
        <strain evidence="2">CBS 113818</strain>
    </source>
</reference>
<organism evidence="2 3">
    <name type="scientific">Ophiobolus disseminans</name>
    <dbReference type="NCBI Taxonomy" id="1469910"/>
    <lineage>
        <taxon>Eukaryota</taxon>
        <taxon>Fungi</taxon>
        <taxon>Dikarya</taxon>
        <taxon>Ascomycota</taxon>
        <taxon>Pezizomycotina</taxon>
        <taxon>Dothideomycetes</taxon>
        <taxon>Pleosporomycetidae</taxon>
        <taxon>Pleosporales</taxon>
        <taxon>Pleosporineae</taxon>
        <taxon>Phaeosphaeriaceae</taxon>
        <taxon>Ophiobolus</taxon>
    </lineage>
</organism>
<dbReference type="AlphaFoldDB" id="A0A6A6ZV34"/>
<gene>
    <name evidence="2" type="ORF">CC86DRAFT_48799</name>
</gene>
<evidence type="ECO:0000313" key="3">
    <source>
        <dbReference type="Proteomes" id="UP000799424"/>
    </source>
</evidence>
<proteinExistence type="predicted"/>
<protein>
    <submittedName>
        <fullName evidence="2">Uncharacterized protein</fullName>
    </submittedName>
</protein>
<keyword evidence="3" id="KW-1185">Reference proteome</keyword>
<name>A0A6A6ZV34_9PLEO</name>
<evidence type="ECO:0000313" key="2">
    <source>
        <dbReference type="EMBL" id="KAF2824930.1"/>
    </source>
</evidence>
<evidence type="ECO:0000256" key="1">
    <source>
        <dbReference type="SAM" id="MobiDB-lite"/>
    </source>
</evidence>
<feature type="compositionally biased region" description="Polar residues" evidence="1">
    <location>
        <begin position="105"/>
        <end position="114"/>
    </location>
</feature>
<feature type="region of interest" description="Disordered" evidence="1">
    <location>
        <begin position="103"/>
        <end position="161"/>
    </location>
</feature>
<sequence>MRRHKQFQSRPQDSGFADVRITNSAQLGEHRIELEVMWLEIRACITGNEDEVKSDPSVSLGHAAPDPFLLATALNRGMVLRDGSAQQSAAAAVDSSLRCHRQRTCSKGDSSPTLSGRRLHHPSALYRSPSEPLSQCSASHRARMKHTSNHTSPVPPRRNHPCARFTQSIGTCHASRSVPSCPRVA</sequence>
<dbReference type="Proteomes" id="UP000799424">
    <property type="component" value="Unassembled WGS sequence"/>
</dbReference>